<feature type="domain" description="C2H2-type" evidence="12">
    <location>
        <begin position="146"/>
        <end position="176"/>
    </location>
</feature>
<dbReference type="Pfam" id="PF00096">
    <property type="entry name" value="zf-C2H2"/>
    <property type="match status" value="2"/>
</dbReference>
<keyword evidence="8" id="KW-0804">Transcription</keyword>
<dbReference type="PROSITE" id="PS50157">
    <property type="entry name" value="ZINC_FINGER_C2H2_2"/>
    <property type="match status" value="2"/>
</dbReference>
<evidence type="ECO:0000256" key="2">
    <source>
        <dbReference type="ARBA" id="ARBA00022723"/>
    </source>
</evidence>
<evidence type="ECO:0000256" key="1">
    <source>
        <dbReference type="ARBA" id="ARBA00004123"/>
    </source>
</evidence>
<evidence type="ECO:0000256" key="3">
    <source>
        <dbReference type="ARBA" id="ARBA00022737"/>
    </source>
</evidence>
<sequence length="235" mass="24642">MVQVEEGHRPQPQEGQTLSAHCATDATALSVPCAFVRRHQNGNVGALQSPAHARRPPPASSRSATCCPASAWLPSARSTSWSPALTLASSLSAAPPPPPPRGGRPHQRRSPTARPKKFSCSECGSTFSNKGQLKGHLRIHTGERPFACDHDGCDKRFTRNEELTRHRRSTAGAPLPVPAVRQALRPEGPPQEARPHAPTSATAAAAPAPAPPTADPATAVPAALSECLSCNSSAR</sequence>
<feature type="domain" description="C2H2-type" evidence="12">
    <location>
        <begin position="118"/>
        <end position="145"/>
    </location>
</feature>
<dbReference type="FunFam" id="3.30.160.60:FF:000965">
    <property type="entry name" value="Neurotrophin receptor-interacting factor homolog"/>
    <property type="match status" value="1"/>
</dbReference>
<evidence type="ECO:0000256" key="6">
    <source>
        <dbReference type="ARBA" id="ARBA00023015"/>
    </source>
</evidence>
<evidence type="ECO:0000256" key="10">
    <source>
        <dbReference type="PROSITE-ProRule" id="PRU00042"/>
    </source>
</evidence>
<name>A0A3R7NDS9_PENVA</name>
<dbReference type="PROSITE" id="PS00028">
    <property type="entry name" value="ZINC_FINGER_C2H2_1"/>
    <property type="match status" value="1"/>
</dbReference>
<feature type="region of interest" description="Disordered" evidence="11">
    <location>
        <begin position="89"/>
        <end position="135"/>
    </location>
</feature>
<feature type="region of interest" description="Disordered" evidence="11">
    <location>
        <begin position="185"/>
        <end position="218"/>
    </location>
</feature>
<keyword evidence="4 10" id="KW-0863">Zinc-finger</keyword>
<dbReference type="OrthoDB" id="6362124at2759"/>
<dbReference type="Proteomes" id="UP000283509">
    <property type="component" value="Unassembled WGS sequence"/>
</dbReference>
<evidence type="ECO:0000259" key="12">
    <source>
        <dbReference type="PROSITE" id="PS50157"/>
    </source>
</evidence>
<evidence type="ECO:0000313" key="13">
    <source>
        <dbReference type="EMBL" id="ROT84467.1"/>
    </source>
</evidence>
<organism evidence="13 14">
    <name type="scientific">Penaeus vannamei</name>
    <name type="common">Whiteleg shrimp</name>
    <name type="synonym">Litopenaeus vannamei</name>
    <dbReference type="NCBI Taxonomy" id="6689"/>
    <lineage>
        <taxon>Eukaryota</taxon>
        <taxon>Metazoa</taxon>
        <taxon>Ecdysozoa</taxon>
        <taxon>Arthropoda</taxon>
        <taxon>Crustacea</taxon>
        <taxon>Multicrustacea</taxon>
        <taxon>Malacostraca</taxon>
        <taxon>Eumalacostraca</taxon>
        <taxon>Eucarida</taxon>
        <taxon>Decapoda</taxon>
        <taxon>Dendrobranchiata</taxon>
        <taxon>Penaeoidea</taxon>
        <taxon>Penaeidae</taxon>
        <taxon>Penaeus</taxon>
    </lineage>
</organism>
<reference evidence="13 14" key="1">
    <citation type="submission" date="2018-04" db="EMBL/GenBank/DDBJ databases">
        <authorList>
            <person name="Zhang X."/>
            <person name="Yuan J."/>
            <person name="Li F."/>
            <person name="Xiang J."/>
        </authorList>
    </citation>
    <scope>NUCLEOTIDE SEQUENCE [LARGE SCALE GENOMIC DNA]</scope>
    <source>
        <tissue evidence="13">Muscle</tissue>
    </source>
</reference>
<keyword evidence="6" id="KW-0805">Transcription regulation</keyword>
<proteinExistence type="predicted"/>
<evidence type="ECO:0000313" key="14">
    <source>
        <dbReference type="Proteomes" id="UP000283509"/>
    </source>
</evidence>
<dbReference type="GO" id="GO:0000978">
    <property type="term" value="F:RNA polymerase II cis-regulatory region sequence-specific DNA binding"/>
    <property type="evidence" value="ECO:0007669"/>
    <property type="project" value="TreeGrafter"/>
</dbReference>
<evidence type="ECO:0000256" key="8">
    <source>
        <dbReference type="ARBA" id="ARBA00023163"/>
    </source>
</evidence>
<evidence type="ECO:0000256" key="4">
    <source>
        <dbReference type="ARBA" id="ARBA00022771"/>
    </source>
</evidence>
<feature type="region of interest" description="Disordered" evidence="11">
    <location>
        <begin position="45"/>
        <end position="66"/>
    </location>
</feature>
<evidence type="ECO:0000256" key="7">
    <source>
        <dbReference type="ARBA" id="ARBA00023125"/>
    </source>
</evidence>
<dbReference type="InterPro" id="IPR036236">
    <property type="entry name" value="Znf_C2H2_sf"/>
</dbReference>
<dbReference type="InterPro" id="IPR013087">
    <property type="entry name" value="Znf_C2H2_type"/>
</dbReference>
<accession>A0A3R7NDS9</accession>
<evidence type="ECO:0000256" key="11">
    <source>
        <dbReference type="SAM" id="MobiDB-lite"/>
    </source>
</evidence>
<evidence type="ECO:0000256" key="5">
    <source>
        <dbReference type="ARBA" id="ARBA00022833"/>
    </source>
</evidence>
<evidence type="ECO:0000256" key="9">
    <source>
        <dbReference type="ARBA" id="ARBA00023242"/>
    </source>
</evidence>
<gene>
    <name evidence="13" type="ORF">C7M84_022344</name>
</gene>
<feature type="compositionally biased region" description="Low complexity" evidence="11">
    <location>
        <begin position="196"/>
        <end position="207"/>
    </location>
</feature>
<dbReference type="Gene3D" id="3.30.160.60">
    <property type="entry name" value="Classic Zinc Finger"/>
    <property type="match status" value="2"/>
</dbReference>
<feature type="compositionally biased region" description="Polar residues" evidence="11">
    <location>
        <begin position="122"/>
        <end position="131"/>
    </location>
</feature>
<dbReference type="GO" id="GO:0000981">
    <property type="term" value="F:DNA-binding transcription factor activity, RNA polymerase II-specific"/>
    <property type="evidence" value="ECO:0007669"/>
    <property type="project" value="TreeGrafter"/>
</dbReference>
<keyword evidence="14" id="KW-1185">Reference proteome</keyword>
<dbReference type="AlphaFoldDB" id="A0A3R7NDS9"/>
<keyword evidence="7" id="KW-0238">DNA-binding</keyword>
<keyword evidence="2" id="KW-0479">Metal-binding</keyword>
<dbReference type="PANTHER" id="PTHR23235">
    <property type="entry name" value="KRUEPPEL-LIKE TRANSCRIPTION FACTOR"/>
    <property type="match status" value="1"/>
</dbReference>
<dbReference type="STRING" id="6689.A0A3R7NDS9"/>
<comment type="subcellular location">
    <subcellularLocation>
        <location evidence="1">Nucleus</location>
    </subcellularLocation>
</comment>
<keyword evidence="3" id="KW-0677">Repeat</keyword>
<dbReference type="EMBL" id="QCYY01000536">
    <property type="protein sequence ID" value="ROT84467.1"/>
    <property type="molecule type" value="Genomic_DNA"/>
</dbReference>
<dbReference type="SUPFAM" id="SSF57667">
    <property type="entry name" value="beta-beta-alpha zinc fingers"/>
    <property type="match status" value="1"/>
</dbReference>
<keyword evidence="9" id="KW-0539">Nucleus</keyword>
<reference evidence="13 14" key="2">
    <citation type="submission" date="2019-01" db="EMBL/GenBank/DDBJ databases">
        <title>The decoding of complex shrimp genome reveals the adaptation for benthos swimmer, frequently molting mechanism and breeding impact on genome.</title>
        <authorList>
            <person name="Sun Y."/>
            <person name="Gao Y."/>
            <person name="Yu Y."/>
        </authorList>
    </citation>
    <scope>NUCLEOTIDE SEQUENCE [LARGE SCALE GENOMIC DNA]</scope>
    <source>
        <tissue evidence="13">Muscle</tissue>
    </source>
</reference>
<protein>
    <submittedName>
        <fullName evidence="13">Putative zinc finger, C2H2 type</fullName>
    </submittedName>
</protein>
<dbReference type="GO" id="GO:0008270">
    <property type="term" value="F:zinc ion binding"/>
    <property type="evidence" value="ECO:0007669"/>
    <property type="project" value="UniProtKB-KW"/>
</dbReference>
<dbReference type="GO" id="GO:0005634">
    <property type="term" value="C:nucleus"/>
    <property type="evidence" value="ECO:0007669"/>
    <property type="project" value="UniProtKB-SubCell"/>
</dbReference>
<comment type="caution">
    <text evidence="13">The sequence shown here is derived from an EMBL/GenBank/DDBJ whole genome shotgun (WGS) entry which is preliminary data.</text>
</comment>
<dbReference type="SMART" id="SM00355">
    <property type="entry name" value="ZnF_C2H2"/>
    <property type="match status" value="2"/>
</dbReference>
<keyword evidence="5" id="KW-0862">Zinc</keyword>
<dbReference type="PANTHER" id="PTHR23235:SF120">
    <property type="entry name" value="KRUPPEL-LIKE FACTOR 15"/>
    <property type="match status" value="1"/>
</dbReference>
<dbReference type="FunFam" id="3.30.160.60:FF:000257">
    <property type="entry name" value="ZXD family zinc finger C"/>
    <property type="match status" value="1"/>
</dbReference>
<feature type="compositionally biased region" description="Basic residues" evidence="11">
    <location>
        <begin position="103"/>
        <end position="117"/>
    </location>
</feature>